<sequence length="45" mass="5172">MFSSSCLVCGEAKWQLKWGLKHLYRVIALQVASTNRFCIVVERSI</sequence>
<keyword evidence="2" id="KW-1185">Reference proteome</keyword>
<dbReference type="STRING" id="1150600.ADIARSV_0328"/>
<dbReference type="EMBL" id="AQPN01000012">
    <property type="protein sequence ID" value="EOR96425.1"/>
    <property type="molecule type" value="Genomic_DNA"/>
</dbReference>
<reference evidence="1 2" key="1">
    <citation type="journal article" date="2013" name="Genome Announc.">
        <title>Draft Genome Sequence of Arcticibacter svalbardensis Strain MN12-7T, a Member of the Family Sphingobacteriaceae Isolated from an Arctic Soil Sample.</title>
        <authorList>
            <person name="Shivaji S."/>
            <person name="Ara S."/>
            <person name="Prasad S."/>
            <person name="Manasa B.P."/>
            <person name="Begum Z."/>
            <person name="Singh A."/>
            <person name="Kumar Pinnaka A."/>
        </authorList>
    </citation>
    <scope>NUCLEOTIDE SEQUENCE [LARGE SCALE GENOMIC DNA]</scope>
    <source>
        <strain evidence="1 2">MN12-7</strain>
    </source>
</reference>
<organism evidence="1 2">
    <name type="scientific">Arcticibacter svalbardensis MN12-7</name>
    <dbReference type="NCBI Taxonomy" id="1150600"/>
    <lineage>
        <taxon>Bacteria</taxon>
        <taxon>Pseudomonadati</taxon>
        <taxon>Bacteroidota</taxon>
        <taxon>Sphingobacteriia</taxon>
        <taxon>Sphingobacteriales</taxon>
        <taxon>Sphingobacteriaceae</taxon>
        <taxon>Arcticibacter</taxon>
    </lineage>
</organism>
<comment type="caution">
    <text evidence="1">The sequence shown here is derived from an EMBL/GenBank/DDBJ whole genome shotgun (WGS) entry which is preliminary data.</text>
</comment>
<proteinExistence type="predicted"/>
<dbReference type="Proteomes" id="UP000014174">
    <property type="component" value="Unassembled WGS sequence"/>
</dbReference>
<evidence type="ECO:0000313" key="1">
    <source>
        <dbReference type="EMBL" id="EOR96425.1"/>
    </source>
</evidence>
<accession>R9GY36</accession>
<evidence type="ECO:0000313" key="2">
    <source>
        <dbReference type="Proteomes" id="UP000014174"/>
    </source>
</evidence>
<name>R9GY36_9SPHI</name>
<gene>
    <name evidence="1" type="ORF">ADIARSV_0328</name>
</gene>
<dbReference type="AlphaFoldDB" id="R9GY36"/>
<protein>
    <submittedName>
        <fullName evidence="1">Uncharacterized protein</fullName>
    </submittedName>
</protein>